<organism evidence="5 6">
    <name type="scientific">Triticum turgidum subsp. durum</name>
    <name type="common">Durum wheat</name>
    <name type="synonym">Triticum durum</name>
    <dbReference type="NCBI Taxonomy" id="4567"/>
    <lineage>
        <taxon>Eukaryota</taxon>
        <taxon>Viridiplantae</taxon>
        <taxon>Streptophyta</taxon>
        <taxon>Embryophyta</taxon>
        <taxon>Tracheophyta</taxon>
        <taxon>Spermatophyta</taxon>
        <taxon>Magnoliopsida</taxon>
        <taxon>Liliopsida</taxon>
        <taxon>Poales</taxon>
        <taxon>Poaceae</taxon>
        <taxon>BOP clade</taxon>
        <taxon>Pooideae</taxon>
        <taxon>Triticodae</taxon>
        <taxon>Triticeae</taxon>
        <taxon>Triticinae</taxon>
        <taxon>Triticum</taxon>
    </lineage>
</organism>
<keyword evidence="6" id="KW-1185">Reference proteome</keyword>
<reference evidence="5 6" key="1">
    <citation type="submission" date="2017-09" db="EMBL/GenBank/DDBJ databases">
        <authorList>
            <consortium name="International Durum Wheat Genome Sequencing Consortium (IDWGSC)"/>
            <person name="Milanesi L."/>
        </authorList>
    </citation>
    <scope>NUCLEOTIDE SEQUENCE [LARGE SCALE GENOMIC DNA]</scope>
    <source>
        <strain evidence="6">cv. Svevo</strain>
    </source>
</reference>
<dbReference type="Pfam" id="PF23559">
    <property type="entry name" value="WHD_DRP"/>
    <property type="match status" value="1"/>
</dbReference>
<dbReference type="InterPro" id="IPR055414">
    <property type="entry name" value="LRR_R13L4/SHOC2-like"/>
</dbReference>
<accession>A0A9R0SRY2</accession>
<evidence type="ECO:0000256" key="2">
    <source>
        <dbReference type="ARBA" id="ARBA00022821"/>
    </source>
</evidence>
<feature type="domain" description="Disease resistance protein winged helix" evidence="3">
    <location>
        <begin position="7"/>
        <end position="82"/>
    </location>
</feature>
<dbReference type="Gene3D" id="1.10.10.10">
    <property type="entry name" value="Winged helix-like DNA-binding domain superfamily/Winged helix DNA-binding domain"/>
    <property type="match status" value="1"/>
</dbReference>
<dbReference type="PANTHER" id="PTHR23155">
    <property type="entry name" value="DISEASE RESISTANCE PROTEIN RP"/>
    <property type="match status" value="1"/>
</dbReference>
<evidence type="ECO:0000259" key="4">
    <source>
        <dbReference type="Pfam" id="PF23598"/>
    </source>
</evidence>
<dbReference type="GO" id="GO:0098542">
    <property type="term" value="P:defense response to other organism"/>
    <property type="evidence" value="ECO:0007669"/>
    <property type="project" value="TreeGrafter"/>
</dbReference>
<name>A0A9R0SRY2_TRITD</name>
<evidence type="ECO:0000259" key="3">
    <source>
        <dbReference type="Pfam" id="PF23559"/>
    </source>
</evidence>
<proteinExistence type="predicted"/>
<dbReference type="Proteomes" id="UP000324705">
    <property type="component" value="Chromosome 4A"/>
</dbReference>
<dbReference type="InterPro" id="IPR058922">
    <property type="entry name" value="WHD_DRP"/>
</dbReference>
<dbReference type="PANTHER" id="PTHR23155:SF1128">
    <property type="entry name" value="OS03G0849500 PROTEIN"/>
    <property type="match status" value="1"/>
</dbReference>
<evidence type="ECO:0000256" key="1">
    <source>
        <dbReference type="ARBA" id="ARBA00022737"/>
    </source>
</evidence>
<dbReference type="InterPro" id="IPR036388">
    <property type="entry name" value="WH-like_DNA-bd_sf"/>
</dbReference>
<evidence type="ECO:0000313" key="6">
    <source>
        <dbReference type="Proteomes" id="UP000324705"/>
    </source>
</evidence>
<dbReference type="Gene3D" id="3.80.10.10">
    <property type="entry name" value="Ribonuclease Inhibitor"/>
    <property type="match status" value="1"/>
</dbReference>
<feature type="domain" description="Disease resistance R13L4/SHOC-2-like LRR" evidence="4">
    <location>
        <begin position="167"/>
        <end position="246"/>
    </location>
</feature>
<dbReference type="OMA" id="CSWIREL"/>
<dbReference type="EMBL" id="LT934117">
    <property type="protein sequence ID" value="VAI00211.1"/>
    <property type="molecule type" value="Genomic_DNA"/>
</dbReference>
<gene>
    <name evidence="5" type="ORF">TRITD_4Av1G262580</name>
</gene>
<dbReference type="InterPro" id="IPR032675">
    <property type="entry name" value="LRR_dom_sf"/>
</dbReference>
<dbReference type="InterPro" id="IPR044974">
    <property type="entry name" value="Disease_R_plants"/>
</dbReference>
<sequence length="246" mass="28011">MFSICVIFPKDSPIDKDMSIHLWVANDFIASETRGQQIFNMLVCRCFLQDVKIQKDLLSAYEDEEIHRPTTCKMDDLMHDLADSVSGNDCSILQESSCHQIPQESTYVNSLQHEVRHLSLDYVHDHTIATMQKILAPRPRTILVRRGGMGKSKFISLRALKTCYIRPYLTNLKHLRYLGCSDSYVSALPEATTMLYSLQTLKLNGCRNLQKLPEGMKYMSSLRHIFLIGCISLECMPQGTGELSSL</sequence>
<dbReference type="Gramene" id="TRITD4Av1G262580.1">
    <property type="protein sequence ID" value="TRITD4Av1G262580.1"/>
    <property type="gene ID" value="TRITD4Av1G262580"/>
</dbReference>
<dbReference type="AlphaFoldDB" id="A0A9R0SRY2"/>
<evidence type="ECO:0000313" key="5">
    <source>
        <dbReference type="EMBL" id="VAI00211.1"/>
    </source>
</evidence>
<dbReference type="Pfam" id="PF23598">
    <property type="entry name" value="LRR_14"/>
    <property type="match status" value="1"/>
</dbReference>
<keyword evidence="2" id="KW-0611">Plant defense</keyword>
<keyword evidence="1" id="KW-0677">Repeat</keyword>
<dbReference type="SUPFAM" id="SSF52058">
    <property type="entry name" value="L domain-like"/>
    <property type="match status" value="1"/>
</dbReference>
<protein>
    <submittedName>
        <fullName evidence="5">Uncharacterized protein</fullName>
    </submittedName>
</protein>